<evidence type="ECO:0000313" key="3">
    <source>
        <dbReference type="Proteomes" id="UP001336020"/>
    </source>
</evidence>
<dbReference type="RefSeq" id="WP_330133723.1">
    <property type="nucleotide sequence ID" value="NZ_JAUTXY010000005.1"/>
</dbReference>
<protein>
    <submittedName>
        <fullName evidence="2">NAD(P)-dependent oxidoreductase</fullName>
    </submittedName>
</protein>
<dbReference type="InterPro" id="IPR001509">
    <property type="entry name" value="Epimerase_deHydtase"/>
</dbReference>
<dbReference type="InterPro" id="IPR051783">
    <property type="entry name" value="NAD(P)-dependent_oxidoreduct"/>
</dbReference>
<dbReference type="InterPro" id="IPR036291">
    <property type="entry name" value="NAD(P)-bd_dom_sf"/>
</dbReference>
<accession>A0ABU7LB00</accession>
<dbReference type="PANTHER" id="PTHR48079">
    <property type="entry name" value="PROTEIN YEEZ"/>
    <property type="match status" value="1"/>
</dbReference>
<dbReference type="PANTHER" id="PTHR48079:SF6">
    <property type="entry name" value="NAD(P)-BINDING DOMAIN-CONTAINING PROTEIN-RELATED"/>
    <property type="match status" value="1"/>
</dbReference>
<dbReference type="EMBL" id="JAUTXY010000005">
    <property type="protein sequence ID" value="MEE2058477.1"/>
    <property type="molecule type" value="Genomic_DNA"/>
</dbReference>
<evidence type="ECO:0000259" key="1">
    <source>
        <dbReference type="Pfam" id="PF01370"/>
    </source>
</evidence>
<reference evidence="2 3" key="1">
    <citation type="submission" date="2023-07" db="EMBL/GenBank/DDBJ databases">
        <authorList>
            <person name="Girao M."/>
            <person name="Carvalho M.F."/>
        </authorList>
    </citation>
    <scope>NUCLEOTIDE SEQUENCE [LARGE SCALE GENOMIC DNA]</scope>
    <source>
        <strain evidence="2 3">YIM65754</strain>
    </source>
</reference>
<comment type="caution">
    <text evidence="2">The sequence shown here is derived from an EMBL/GenBank/DDBJ whole genome shotgun (WGS) entry which is preliminary data.</text>
</comment>
<organism evidence="2 3">
    <name type="scientific">Rhodococcus artemisiae</name>
    <dbReference type="NCBI Taxonomy" id="714159"/>
    <lineage>
        <taxon>Bacteria</taxon>
        <taxon>Bacillati</taxon>
        <taxon>Actinomycetota</taxon>
        <taxon>Actinomycetes</taxon>
        <taxon>Mycobacteriales</taxon>
        <taxon>Nocardiaceae</taxon>
        <taxon>Rhodococcus</taxon>
    </lineage>
</organism>
<dbReference type="Pfam" id="PF01370">
    <property type="entry name" value="Epimerase"/>
    <property type="match status" value="1"/>
</dbReference>
<dbReference type="Proteomes" id="UP001336020">
    <property type="component" value="Unassembled WGS sequence"/>
</dbReference>
<name>A0ABU7LB00_9NOCA</name>
<dbReference type="Gene3D" id="3.40.50.720">
    <property type="entry name" value="NAD(P)-binding Rossmann-like Domain"/>
    <property type="match status" value="1"/>
</dbReference>
<evidence type="ECO:0000313" key="2">
    <source>
        <dbReference type="EMBL" id="MEE2058477.1"/>
    </source>
</evidence>
<proteinExistence type="predicted"/>
<feature type="domain" description="NAD-dependent epimerase/dehydratase" evidence="1">
    <location>
        <begin position="3"/>
        <end position="224"/>
    </location>
</feature>
<dbReference type="SUPFAM" id="SSF51735">
    <property type="entry name" value="NAD(P)-binding Rossmann-fold domains"/>
    <property type="match status" value="1"/>
</dbReference>
<gene>
    <name evidence="2" type="ORF">Q7514_13190</name>
</gene>
<sequence length="307" mass="33018">MKILVIGGTGMIGAHAALELREHGDDVTVAGRGPLPDDSLVADFPLLTGDYTVPTFTREQLAGFEAIVFAAGQDPRHKPREDDDELKFWETTQSVGVPRFAQLAKDAGVGRFVQVGSYYHQVCPDIAETNPYVAARQAADEGARALADESFNVCTLNPPSILGVVPGASTRRYRKMVSWAAGNEPQIPDFAPPGGTNYLSARSLAQAIRGAVHHGESGKAYLIGDENLTYQRFFQMMVDAAGGSRQIAVKDESHLLLSDAAIVQGRGNTLAYEPDADETRLLGYDRNDCTRAVEALVEAVVAATTRN</sequence>
<keyword evidence="3" id="KW-1185">Reference proteome</keyword>